<sequence length="57" mass="6319">MNRQSGIRISSIQLKGCQTLHTGEGKLKSWHVDINLAFHQLAHIQVALLGFPSDIPL</sequence>
<organism evidence="1 2">
    <name type="scientific">Niallia oryzisoli</name>
    <dbReference type="NCBI Taxonomy" id="1737571"/>
    <lineage>
        <taxon>Bacteria</taxon>
        <taxon>Bacillati</taxon>
        <taxon>Bacillota</taxon>
        <taxon>Bacilli</taxon>
        <taxon>Bacillales</taxon>
        <taxon>Bacillaceae</taxon>
        <taxon>Niallia</taxon>
    </lineage>
</organism>
<reference evidence="1 2" key="1">
    <citation type="submission" date="2023-10" db="EMBL/GenBank/DDBJ databases">
        <title>Niallia locisalis sp.nov. isolated from a salt pond sample.</title>
        <authorList>
            <person name="Li X.-J."/>
            <person name="Dong L."/>
        </authorList>
    </citation>
    <scope>NUCLEOTIDE SEQUENCE [LARGE SCALE GENOMIC DNA]</scope>
    <source>
        <strain evidence="1 2">DSM 29761</strain>
    </source>
</reference>
<dbReference type="Proteomes" id="UP001357223">
    <property type="component" value="Chromosome"/>
</dbReference>
<evidence type="ECO:0000313" key="2">
    <source>
        <dbReference type="Proteomes" id="UP001357223"/>
    </source>
</evidence>
<proteinExistence type="predicted"/>
<protein>
    <submittedName>
        <fullName evidence="1">Uncharacterized protein</fullName>
    </submittedName>
</protein>
<gene>
    <name evidence="1" type="ORF">R4Z09_14030</name>
</gene>
<evidence type="ECO:0000313" key="1">
    <source>
        <dbReference type="EMBL" id="WVX84006.1"/>
    </source>
</evidence>
<accession>A0ABZ2CNR7</accession>
<name>A0ABZ2CNR7_9BACI</name>
<keyword evidence="2" id="KW-1185">Reference proteome</keyword>
<dbReference type="EMBL" id="CP137640">
    <property type="protein sequence ID" value="WVX84006.1"/>
    <property type="molecule type" value="Genomic_DNA"/>
</dbReference>